<dbReference type="Pfam" id="PF00158">
    <property type="entry name" value="Sigma54_activat"/>
    <property type="match status" value="1"/>
</dbReference>
<evidence type="ECO:0000256" key="4">
    <source>
        <dbReference type="ARBA" id="ARBA00023015"/>
    </source>
</evidence>
<dbReference type="AlphaFoldDB" id="A0A644W434"/>
<evidence type="ECO:0000313" key="8">
    <source>
        <dbReference type="EMBL" id="MPL98210.1"/>
    </source>
</evidence>
<evidence type="ECO:0000256" key="1">
    <source>
        <dbReference type="ARBA" id="ARBA00022553"/>
    </source>
</evidence>
<sequence>MAKILIIDDERSIRNTLKDILEFEKHQVLLAENGKQGLDMACNQLFDVIFSDIKMPEMDGIELLSALKEKEVEAPVVMISGHGNIETAVECIKKGAFDFIEKPIDLNRLLITVRNALDKSTLVTETKILKKKVATKHQMIGQSSAIQKVREMIERVAPTDARVLITGSNGTGKEVVARLLYEKSNRAGAPFVEVNCAAIPSELIESELFGHEKGSFTSAIKQRIGKFEQADGGTIFLDEIGDMSLSAQTKVLRVLQENELTRVGSDKSIKVNVRVFAATNKNLKAEIEKGNFREDLYHRLNVIPIHVPDLDDRKEDIPLLVDHFAGLICTEQGTQLKRFEDNAVALLQQKSWNGNIRELRNVVERLIILGGNPITKEEVNLFA</sequence>
<dbReference type="CDD" id="cd00009">
    <property type="entry name" value="AAA"/>
    <property type="match status" value="1"/>
</dbReference>
<dbReference type="InterPro" id="IPR003593">
    <property type="entry name" value="AAA+_ATPase"/>
</dbReference>
<dbReference type="InterPro" id="IPR011006">
    <property type="entry name" value="CheY-like_superfamily"/>
</dbReference>
<dbReference type="GO" id="GO:0006355">
    <property type="term" value="P:regulation of DNA-templated transcription"/>
    <property type="evidence" value="ECO:0007669"/>
    <property type="project" value="InterPro"/>
</dbReference>
<dbReference type="SMART" id="SM00382">
    <property type="entry name" value="AAA"/>
    <property type="match status" value="1"/>
</dbReference>
<dbReference type="GO" id="GO:0000160">
    <property type="term" value="P:phosphorelay signal transduction system"/>
    <property type="evidence" value="ECO:0007669"/>
    <property type="project" value="InterPro"/>
</dbReference>
<dbReference type="InterPro" id="IPR027417">
    <property type="entry name" value="P-loop_NTPase"/>
</dbReference>
<dbReference type="InterPro" id="IPR001789">
    <property type="entry name" value="Sig_transdc_resp-reg_receiver"/>
</dbReference>
<dbReference type="PROSITE" id="PS50110">
    <property type="entry name" value="RESPONSE_REGULATORY"/>
    <property type="match status" value="1"/>
</dbReference>
<comment type="caution">
    <text evidence="8">The sequence shown here is derived from an EMBL/GenBank/DDBJ whole genome shotgun (WGS) entry which is preliminary data.</text>
</comment>
<accession>A0A644W434</accession>
<dbReference type="SMART" id="SM00448">
    <property type="entry name" value="REC"/>
    <property type="match status" value="1"/>
</dbReference>
<proteinExistence type="predicted"/>
<dbReference type="PANTHER" id="PTHR32071">
    <property type="entry name" value="TRANSCRIPTIONAL REGULATORY PROTEIN"/>
    <property type="match status" value="1"/>
</dbReference>
<reference evidence="8" key="1">
    <citation type="submission" date="2019-08" db="EMBL/GenBank/DDBJ databases">
        <authorList>
            <person name="Kucharzyk K."/>
            <person name="Murdoch R.W."/>
            <person name="Higgins S."/>
            <person name="Loffler F."/>
        </authorList>
    </citation>
    <scope>NUCLEOTIDE SEQUENCE</scope>
</reference>
<gene>
    <name evidence="8" type="primary">atoC_29</name>
    <name evidence="8" type="ORF">SDC9_44410</name>
</gene>
<dbReference type="InterPro" id="IPR058031">
    <property type="entry name" value="AAA_lid_NorR"/>
</dbReference>
<dbReference type="SUPFAM" id="SSF52540">
    <property type="entry name" value="P-loop containing nucleoside triphosphate hydrolases"/>
    <property type="match status" value="1"/>
</dbReference>
<dbReference type="Gene3D" id="3.40.50.2300">
    <property type="match status" value="1"/>
</dbReference>
<dbReference type="Pfam" id="PF00072">
    <property type="entry name" value="Response_reg"/>
    <property type="match status" value="1"/>
</dbReference>
<keyword evidence="4" id="KW-0805">Transcription regulation</keyword>
<evidence type="ECO:0000259" key="7">
    <source>
        <dbReference type="PROSITE" id="PS50110"/>
    </source>
</evidence>
<dbReference type="EMBL" id="VSSQ01000596">
    <property type="protein sequence ID" value="MPL98210.1"/>
    <property type="molecule type" value="Genomic_DNA"/>
</dbReference>
<keyword evidence="1" id="KW-0597">Phosphoprotein</keyword>
<evidence type="ECO:0000259" key="6">
    <source>
        <dbReference type="PROSITE" id="PS50045"/>
    </source>
</evidence>
<name>A0A644W434_9ZZZZ</name>
<organism evidence="8">
    <name type="scientific">bioreactor metagenome</name>
    <dbReference type="NCBI Taxonomy" id="1076179"/>
    <lineage>
        <taxon>unclassified sequences</taxon>
        <taxon>metagenomes</taxon>
        <taxon>ecological metagenomes</taxon>
    </lineage>
</organism>
<evidence type="ECO:0000256" key="3">
    <source>
        <dbReference type="ARBA" id="ARBA00022840"/>
    </source>
</evidence>
<dbReference type="InterPro" id="IPR002078">
    <property type="entry name" value="Sigma_54_int"/>
</dbReference>
<keyword evidence="3" id="KW-0067">ATP-binding</keyword>
<dbReference type="Gene3D" id="3.40.50.300">
    <property type="entry name" value="P-loop containing nucleotide triphosphate hydrolases"/>
    <property type="match status" value="1"/>
</dbReference>
<dbReference type="InterPro" id="IPR025943">
    <property type="entry name" value="Sigma_54_int_dom_ATP-bd_2"/>
</dbReference>
<feature type="domain" description="Response regulatory" evidence="7">
    <location>
        <begin position="3"/>
        <end position="117"/>
    </location>
</feature>
<keyword evidence="5" id="KW-0804">Transcription</keyword>
<dbReference type="FunFam" id="3.40.50.300:FF:000006">
    <property type="entry name" value="DNA-binding transcriptional regulator NtrC"/>
    <property type="match status" value="1"/>
</dbReference>
<dbReference type="PROSITE" id="PS50045">
    <property type="entry name" value="SIGMA54_INTERACT_4"/>
    <property type="match status" value="1"/>
</dbReference>
<evidence type="ECO:0000256" key="2">
    <source>
        <dbReference type="ARBA" id="ARBA00022741"/>
    </source>
</evidence>
<keyword evidence="2" id="KW-0547">Nucleotide-binding</keyword>
<dbReference type="Gene3D" id="1.10.8.60">
    <property type="match status" value="1"/>
</dbReference>
<feature type="domain" description="Sigma-54 factor interaction" evidence="6">
    <location>
        <begin position="139"/>
        <end position="368"/>
    </location>
</feature>
<dbReference type="PANTHER" id="PTHR32071:SF17">
    <property type="entry name" value="TRANSCRIPTIONAL REGULATOR (NTRC FAMILY)"/>
    <property type="match status" value="1"/>
</dbReference>
<dbReference type="GO" id="GO:0005524">
    <property type="term" value="F:ATP binding"/>
    <property type="evidence" value="ECO:0007669"/>
    <property type="project" value="UniProtKB-KW"/>
</dbReference>
<evidence type="ECO:0000256" key="5">
    <source>
        <dbReference type="ARBA" id="ARBA00023163"/>
    </source>
</evidence>
<dbReference type="Pfam" id="PF25601">
    <property type="entry name" value="AAA_lid_14"/>
    <property type="match status" value="1"/>
</dbReference>
<dbReference type="PROSITE" id="PS00676">
    <property type="entry name" value="SIGMA54_INTERACT_2"/>
    <property type="match status" value="1"/>
</dbReference>
<protein>
    <submittedName>
        <fullName evidence="8">Regulatory protein AtoC</fullName>
    </submittedName>
</protein>
<dbReference type="FunFam" id="3.40.50.2300:FF:000018">
    <property type="entry name" value="DNA-binding transcriptional regulator NtrC"/>
    <property type="match status" value="1"/>
</dbReference>
<dbReference type="CDD" id="cd17550">
    <property type="entry name" value="REC_NtrX-like"/>
    <property type="match status" value="1"/>
</dbReference>
<dbReference type="SUPFAM" id="SSF52172">
    <property type="entry name" value="CheY-like"/>
    <property type="match status" value="1"/>
</dbReference>